<dbReference type="GO" id="GO:0008168">
    <property type="term" value="F:methyltransferase activity"/>
    <property type="evidence" value="ECO:0007669"/>
    <property type="project" value="UniProtKB-KW"/>
</dbReference>
<dbReference type="Proteomes" id="UP001596484">
    <property type="component" value="Unassembled WGS sequence"/>
</dbReference>
<evidence type="ECO:0000259" key="6">
    <source>
        <dbReference type="SMART" id="SM00828"/>
    </source>
</evidence>
<protein>
    <submittedName>
        <fullName evidence="7">Class I SAM-dependent methyltransferase</fullName>
        <ecNumber evidence="7">2.1.1.-</ecNumber>
    </submittedName>
</protein>
<dbReference type="PANTHER" id="PTHR43667:SF1">
    <property type="entry name" value="CYCLOPROPANE-FATTY-ACYL-PHOSPHOLIPID SYNTHASE"/>
    <property type="match status" value="1"/>
</dbReference>
<dbReference type="InterPro" id="IPR020803">
    <property type="entry name" value="MeTfrase_dom"/>
</dbReference>
<keyword evidence="4" id="KW-0949">S-adenosyl-L-methionine</keyword>
<dbReference type="EC" id="2.1.1.-" evidence="7"/>
<keyword evidence="5" id="KW-0443">Lipid metabolism</keyword>
<keyword evidence="2 7" id="KW-0489">Methyltransferase</keyword>
<evidence type="ECO:0000256" key="4">
    <source>
        <dbReference type="ARBA" id="ARBA00022691"/>
    </source>
</evidence>
<dbReference type="EMBL" id="JBHTCS010000017">
    <property type="protein sequence ID" value="MFC7449276.1"/>
    <property type="molecule type" value="Genomic_DNA"/>
</dbReference>
<dbReference type="CDD" id="cd02440">
    <property type="entry name" value="AdoMet_MTases"/>
    <property type="match status" value="1"/>
</dbReference>
<dbReference type="Gene3D" id="3.40.50.150">
    <property type="entry name" value="Vaccinia Virus protein VP39"/>
    <property type="match status" value="1"/>
</dbReference>
<sequence length="439" mass="48136">MSATRPEPGSTTAAARLLSAFETIADGPLPVRVRGWDGSVAGPADAEVTVVFRNRRALRRILWSPNELGLGRAYVAGDMEIDGDIFALIDGPDVIERVGRRDLRTLDRASIRRVASTFLRLGAVGLRPPPPAEEIGRRRGTKHSKARDAAVVSHHYDVGNDFYRLFLGPSMVYSCAYWTDADTGTLEQAQDAKLDLVCRKLHLSPGMRLLDVGCGWGSMAIHAARHHGVSVVGVTISREQCELATARVAEAGLSDRVQIRLQDYRDVDDGPYDAISSIGMSEHVGESRIGEYADRLADLLRPQGRLLNHAIASVAPLVTERHPKPAFVDRYIFPDGELLPLSHVAAAFEQAGLEVRDTEALREHYALTLRRWVHNLRTNWDEAVRLVGAARARTWLLYLAASALSFERGRITIHQVLAVRAGSAGASGMPLTRGKWLGD</sequence>
<name>A0ABW2RZK4_9NOCA</name>
<feature type="domain" description="Polyketide synthase-like methyltransferase" evidence="6">
    <location>
        <begin position="162"/>
        <end position="421"/>
    </location>
</feature>
<dbReference type="InterPro" id="IPR029063">
    <property type="entry name" value="SAM-dependent_MTases_sf"/>
</dbReference>
<dbReference type="PIRSF" id="PIRSF003085">
    <property type="entry name" value="CMAS"/>
    <property type="match status" value="1"/>
</dbReference>
<proteinExistence type="inferred from homology"/>
<dbReference type="InterPro" id="IPR003333">
    <property type="entry name" value="CMAS"/>
</dbReference>
<keyword evidence="3 7" id="KW-0808">Transferase</keyword>
<organism evidence="7 8">
    <name type="scientific">Rhodococcus daqingensis</name>
    <dbReference type="NCBI Taxonomy" id="2479363"/>
    <lineage>
        <taxon>Bacteria</taxon>
        <taxon>Bacillati</taxon>
        <taxon>Actinomycetota</taxon>
        <taxon>Actinomycetes</taxon>
        <taxon>Mycobacteriales</taxon>
        <taxon>Nocardiaceae</taxon>
        <taxon>Rhodococcus</taxon>
    </lineage>
</organism>
<dbReference type="InterPro" id="IPR050723">
    <property type="entry name" value="CFA/CMAS"/>
</dbReference>
<dbReference type="GO" id="GO:0032259">
    <property type="term" value="P:methylation"/>
    <property type="evidence" value="ECO:0007669"/>
    <property type="project" value="UniProtKB-KW"/>
</dbReference>
<dbReference type="SUPFAM" id="SSF53335">
    <property type="entry name" value="S-adenosyl-L-methionine-dependent methyltransferases"/>
    <property type="match status" value="1"/>
</dbReference>
<keyword evidence="8" id="KW-1185">Reference proteome</keyword>
<gene>
    <name evidence="7" type="ORF">ACFQS9_15385</name>
</gene>
<evidence type="ECO:0000313" key="7">
    <source>
        <dbReference type="EMBL" id="MFC7449276.1"/>
    </source>
</evidence>
<comment type="similarity">
    <text evidence="1">Belongs to the CFA/CMAS family.</text>
</comment>
<dbReference type="PANTHER" id="PTHR43667">
    <property type="entry name" value="CYCLOPROPANE-FATTY-ACYL-PHOSPHOLIPID SYNTHASE"/>
    <property type="match status" value="1"/>
</dbReference>
<evidence type="ECO:0000313" key="8">
    <source>
        <dbReference type="Proteomes" id="UP001596484"/>
    </source>
</evidence>
<evidence type="ECO:0000256" key="2">
    <source>
        <dbReference type="ARBA" id="ARBA00022603"/>
    </source>
</evidence>
<dbReference type="SMART" id="SM00828">
    <property type="entry name" value="PKS_MT"/>
    <property type="match status" value="1"/>
</dbReference>
<evidence type="ECO:0000256" key="3">
    <source>
        <dbReference type="ARBA" id="ARBA00022679"/>
    </source>
</evidence>
<comment type="caution">
    <text evidence="7">The sequence shown here is derived from an EMBL/GenBank/DDBJ whole genome shotgun (WGS) entry which is preliminary data.</text>
</comment>
<reference evidence="8" key="1">
    <citation type="journal article" date="2019" name="Int. J. Syst. Evol. Microbiol.">
        <title>The Global Catalogue of Microorganisms (GCM) 10K type strain sequencing project: providing services to taxonomists for standard genome sequencing and annotation.</title>
        <authorList>
            <consortium name="The Broad Institute Genomics Platform"/>
            <consortium name="The Broad Institute Genome Sequencing Center for Infectious Disease"/>
            <person name="Wu L."/>
            <person name="Ma J."/>
        </authorList>
    </citation>
    <scope>NUCLEOTIDE SEQUENCE [LARGE SCALE GENOMIC DNA]</scope>
    <source>
        <strain evidence="8">ICMP 19430</strain>
    </source>
</reference>
<accession>A0ABW2RZK4</accession>
<dbReference type="RefSeq" id="WP_378406112.1">
    <property type="nucleotide sequence ID" value="NZ_JBHTCS010000017.1"/>
</dbReference>
<evidence type="ECO:0000256" key="5">
    <source>
        <dbReference type="ARBA" id="ARBA00023098"/>
    </source>
</evidence>
<dbReference type="Pfam" id="PF02353">
    <property type="entry name" value="CMAS"/>
    <property type="match status" value="1"/>
</dbReference>
<evidence type="ECO:0000256" key="1">
    <source>
        <dbReference type="ARBA" id="ARBA00010815"/>
    </source>
</evidence>